<feature type="region of interest" description="Disordered" evidence="1">
    <location>
        <begin position="1"/>
        <end position="30"/>
    </location>
</feature>
<reference evidence="2 3" key="1">
    <citation type="journal article" date="2012" name="New Phytol.">
        <title>Insight into trade-off between wood decay and parasitism from the genome of a fungal forest pathogen.</title>
        <authorList>
            <person name="Olson A."/>
            <person name="Aerts A."/>
            <person name="Asiegbu F."/>
            <person name="Belbahri L."/>
            <person name="Bouzid O."/>
            <person name="Broberg A."/>
            <person name="Canback B."/>
            <person name="Coutinho P.M."/>
            <person name="Cullen D."/>
            <person name="Dalman K."/>
            <person name="Deflorio G."/>
            <person name="van Diepen L.T."/>
            <person name="Dunand C."/>
            <person name="Duplessis S."/>
            <person name="Durling M."/>
            <person name="Gonthier P."/>
            <person name="Grimwood J."/>
            <person name="Fossdal C.G."/>
            <person name="Hansson D."/>
            <person name="Henrissat B."/>
            <person name="Hietala A."/>
            <person name="Himmelstrand K."/>
            <person name="Hoffmeister D."/>
            <person name="Hogberg N."/>
            <person name="James T.Y."/>
            <person name="Karlsson M."/>
            <person name="Kohler A."/>
            <person name="Kues U."/>
            <person name="Lee Y.H."/>
            <person name="Lin Y.C."/>
            <person name="Lind M."/>
            <person name="Lindquist E."/>
            <person name="Lombard V."/>
            <person name="Lucas S."/>
            <person name="Lunden K."/>
            <person name="Morin E."/>
            <person name="Murat C."/>
            <person name="Park J."/>
            <person name="Raffaello T."/>
            <person name="Rouze P."/>
            <person name="Salamov A."/>
            <person name="Schmutz J."/>
            <person name="Solheim H."/>
            <person name="Stahlberg J."/>
            <person name="Velez H."/>
            <person name="de Vries R.P."/>
            <person name="Wiebenga A."/>
            <person name="Woodward S."/>
            <person name="Yakovlev I."/>
            <person name="Garbelotto M."/>
            <person name="Martin F."/>
            <person name="Grigoriev I.V."/>
            <person name="Stenlid J."/>
        </authorList>
    </citation>
    <scope>NUCLEOTIDE SEQUENCE [LARGE SCALE GENOMIC DNA]</scope>
    <source>
        <strain evidence="2 3">TC 32-1</strain>
    </source>
</reference>
<dbReference type="RefSeq" id="XP_009541600.1">
    <property type="nucleotide sequence ID" value="XM_009543305.1"/>
</dbReference>
<name>W4KPG1_HETIT</name>
<organism evidence="2 3">
    <name type="scientific">Heterobasidion irregulare (strain TC 32-1)</name>
    <dbReference type="NCBI Taxonomy" id="747525"/>
    <lineage>
        <taxon>Eukaryota</taxon>
        <taxon>Fungi</taxon>
        <taxon>Dikarya</taxon>
        <taxon>Basidiomycota</taxon>
        <taxon>Agaricomycotina</taxon>
        <taxon>Agaricomycetes</taxon>
        <taxon>Russulales</taxon>
        <taxon>Bondarzewiaceae</taxon>
        <taxon>Heterobasidion</taxon>
        <taxon>Heterobasidion annosum species complex</taxon>
    </lineage>
</organism>
<proteinExistence type="predicted"/>
<feature type="compositionally biased region" description="Basic and acidic residues" evidence="1">
    <location>
        <begin position="7"/>
        <end position="30"/>
    </location>
</feature>
<feature type="region of interest" description="Disordered" evidence="1">
    <location>
        <begin position="153"/>
        <end position="194"/>
    </location>
</feature>
<sequence>MQAALGDSKRASRVGGREGGKEGITRHGTRLVERDASSCLRVCTRTDNRPAQLSSEALEDGRSARLSRPRTFPSRSDARKLEAFLYSYSTARSSKSARSPSIDTCTVANTTIVVVAAAAAAAAAPAELRAGQPRPELTLQTLSPSSLCRIHHSIRPDPPGAAIRRRARPIHSFSSVQPASRPTSLYPDRRPTPR</sequence>
<dbReference type="EMBL" id="KI925454">
    <property type="protein sequence ID" value="ETW87733.1"/>
    <property type="molecule type" value="Genomic_DNA"/>
</dbReference>
<dbReference type="InParanoid" id="W4KPG1"/>
<keyword evidence="3" id="KW-1185">Reference proteome</keyword>
<accession>W4KPG1</accession>
<dbReference type="Proteomes" id="UP000030671">
    <property type="component" value="Unassembled WGS sequence"/>
</dbReference>
<dbReference type="HOGENOM" id="CLU_1402606_0_0_1"/>
<dbReference type="GeneID" id="20675826"/>
<evidence type="ECO:0000256" key="1">
    <source>
        <dbReference type="SAM" id="MobiDB-lite"/>
    </source>
</evidence>
<feature type="compositionally biased region" description="Polar residues" evidence="1">
    <location>
        <begin position="172"/>
        <end position="183"/>
    </location>
</feature>
<evidence type="ECO:0000313" key="2">
    <source>
        <dbReference type="EMBL" id="ETW87733.1"/>
    </source>
</evidence>
<dbReference type="AlphaFoldDB" id="W4KPG1"/>
<gene>
    <name evidence="2" type="ORF">HETIRDRAFT_448178</name>
</gene>
<feature type="region of interest" description="Disordered" evidence="1">
    <location>
        <begin position="54"/>
        <end position="73"/>
    </location>
</feature>
<evidence type="ECO:0000313" key="3">
    <source>
        <dbReference type="Proteomes" id="UP000030671"/>
    </source>
</evidence>
<protein>
    <submittedName>
        <fullName evidence="2">Uncharacterized protein</fullName>
    </submittedName>
</protein>
<dbReference type="KEGG" id="hir:HETIRDRAFT_448178"/>